<evidence type="ECO:0000313" key="1">
    <source>
        <dbReference type="Proteomes" id="UP000887581"/>
    </source>
</evidence>
<dbReference type="AlphaFoldDB" id="A0A915PKQ3"/>
<dbReference type="WBParaSite" id="sdigi.contig216.g6232.t1">
    <property type="protein sequence ID" value="sdigi.contig216.g6232.t1"/>
    <property type="gene ID" value="sdigi.contig216.g6232"/>
</dbReference>
<protein>
    <submittedName>
        <fullName evidence="2">Uncharacterized protein</fullName>
    </submittedName>
</protein>
<evidence type="ECO:0000313" key="2">
    <source>
        <dbReference type="WBParaSite" id="sdigi.contig216.g6232.t1"/>
    </source>
</evidence>
<reference evidence="2" key="1">
    <citation type="submission" date="2022-11" db="UniProtKB">
        <authorList>
            <consortium name="WormBaseParasite"/>
        </authorList>
    </citation>
    <scope>IDENTIFICATION</scope>
</reference>
<name>A0A915PKQ3_9BILA</name>
<keyword evidence="1" id="KW-1185">Reference proteome</keyword>
<dbReference type="Proteomes" id="UP000887581">
    <property type="component" value="Unplaced"/>
</dbReference>
<sequence>MIIDAETAKPVGWWKPPGNSMIDQHLENPEKNLIMRYPKQKIPRYGAISFRTEALLRSVPPSSHLRNMFVASALAFTFALVKQR</sequence>
<accession>A0A915PKQ3</accession>
<proteinExistence type="predicted"/>
<organism evidence="1 2">
    <name type="scientific">Setaria digitata</name>
    <dbReference type="NCBI Taxonomy" id="48799"/>
    <lineage>
        <taxon>Eukaryota</taxon>
        <taxon>Metazoa</taxon>
        <taxon>Ecdysozoa</taxon>
        <taxon>Nematoda</taxon>
        <taxon>Chromadorea</taxon>
        <taxon>Rhabditida</taxon>
        <taxon>Spirurina</taxon>
        <taxon>Spiruromorpha</taxon>
        <taxon>Filarioidea</taxon>
        <taxon>Setariidae</taxon>
        <taxon>Setaria</taxon>
    </lineage>
</organism>